<dbReference type="EMBL" id="JANBQB010000363">
    <property type="protein sequence ID" value="KAJ1977247.1"/>
    <property type="molecule type" value="Genomic_DNA"/>
</dbReference>
<evidence type="ECO:0000256" key="2">
    <source>
        <dbReference type="SAM" id="MobiDB-lite"/>
    </source>
</evidence>
<evidence type="ECO:0000256" key="1">
    <source>
        <dbReference type="SAM" id="Coils"/>
    </source>
</evidence>
<name>A0A9W8B6F8_9FUNG</name>
<feature type="compositionally biased region" description="Basic and acidic residues" evidence="2">
    <location>
        <begin position="268"/>
        <end position="277"/>
    </location>
</feature>
<keyword evidence="1" id="KW-0175">Coiled coil</keyword>
<dbReference type="Proteomes" id="UP001151582">
    <property type="component" value="Unassembled WGS sequence"/>
</dbReference>
<accession>A0A9W8B6F8</accession>
<sequence>MEERLRLWRETKTTAKQVQLDAHPTKSARTALQVKAVVNIPSTMVPKKFAADKSSEQVKALTKKVSDLTATTQQQQSRILDLEARLHTVTDTMVPKDDMDAIVSENLRLQQELEEQNALLSECQEALEATEQHVPMDGTMGELSRKVAEQDCLIRQLEDKILVLSFPSDCSTDRPNTKPSRKRSYEELQSAFDEVVEENERLHKRIAVLEPLTQMPTGVRGADVEKTELDLDHLQRQATAAINQFKMIQSANEIMYFQMSQNKARYESELRELHEDSPLPDSPTKAPARFPGL</sequence>
<gene>
    <name evidence="3" type="ORF">H4R34_003653</name>
</gene>
<proteinExistence type="predicted"/>
<evidence type="ECO:0000313" key="4">
    <source>
        <dbReference type="Proteomes" id="UP001151582"/>
    </source>
</evidence>
<organism evidence="3 4">
    <name type="scientific">Dimargaris verticillata</name>
    <dbReference type="NCBI Taxonomy" id="2761393"/>
    <lineage>
        <taxon>Eukaryota</taxon>
        <taxon>Fungi</taxon>
        <taxon>Fungi incertae sedis</taxon>
        <taxon>Zoopagomycota</taxon>
        <taxon>Kickxellomycotina</taxon>
        <taxon>Dimargaritomycetes</taxon>
        <taxon>Dimargaritales</taxon>
        <taxon>Dimargaritaceae</taxon>
        <taxon>Dimargaris</taxon>
    </lineage>
</organism>
<dbReference type="OrthoDB" id="5598395at2759"/>
<feature type="coiled-coil region" evidence="1">
    <location>
        <begin position="99"/>
        <end position="160"/>
    </location>
</feature>
<protein>
    <submittedName>
        <fullName evidence="3">Uncharacterized protein</fullName>
    </submittedName>
</protein>
<reference evidence="3" key="1">
    <citation type="submission" date="2022-07" db="EMBL/GenBank/DDBJ databases">
        <title>Phylogenomic reconstructions and comparative analyses of Kickxellomycotina fungi.</title>
        <authorList>
            <person name="Reynolds N.K."/>
            <person name="Stajich J.E."/>
            <person name="Barry K."/>
            <person name="Grigoriev I.V."/>
            <person name="Crous P."/>
            <person name="Smith M.E."/>
        </authorList>
    </citation>
    <scope>NUCLEOTIDE SEQUENCE</scope>
    <source>
        <strain evidence="3">RSA 567</strain>
    </source>
</reference>
<comment type="caution">
    <text evidence="3">The sequence shown here is derived from an EMBL/GenBank/DDBJ whole genome shotgun (WGS) entry which is preliminary data.</text>
</comment>
<dbReference type="AlphaFoldDB" id="A0A9W8B6F8"/>
<feature type="region of interest" description="Disordered" evidence="2">
    <location>
        <begin position="268"/>
        <end position="293"/>
    </location>
</feature>
<evidence type="ECO:0000313" key="3">
    <source>
        <dbReference type="EMBL" id="KAJ1977247.1"/>
    </source>
</evidence>
<keyword evidence="4" id="KW-1185">Reference proteome</keyword>